<dbReference type="PROSITE" id="PS00662">
    <property type="entry name" value="T2SP_E"/>
    <property type="match status" value="1"/>
</dbReference>
<name>A0A419DGN2_9BACT</name>
<dbReference type="GO" id="GO:0005524">
    <property type="term" value="F:ATP binding"/>
    <property type="evidence" value="ECO:0007669"/>
    <property type="project" value="UniProtKB-KW"/>
</dbReference>
<organism evidence="5 6">
    <name type="scientific">candidate division WS5 bacterium</name>
    <dbReference type="NCBI Taxonomy" id="2093353"/>
    <lineage>
        <taxon>Bacteria</taxon>
        <taxon>candidate division WS5</taxon>
    </lineage>
</organism>
<evidence type="ECO:0000313" key="5">
    <source>
        <dbReference type="EMBL" id="RJO62271.1"/>
    </source>
</evidence>
<dbReference type="InterPro" id="IPR027417">
    <property type="entry name" value="P-loop_NTPase"/>
</dbReference>
<dbReference type="SUPFAM" id="SSF52540">
    <property type="entry name" value="P-loop containing nucleoside triphosphate hydrolases"/>
    <property type="match status" value="1"/>
</dbReference>
<dbReference type="Pfam" id="PF00437">
    <property type="entry name" value="T2SSE"/>
    <property type="match status" value="1"/>
</dbReference>
<reference evidence="5 6" key="1">
    <citation type="journal article" date="2017" name="ISME J.">
        <title>Energy and carbon metabolisms in a deep terrestrial subsurface fluid microbial community.</title>
        <authorList>
            <person name="Momper L."/>
            <person name="Jungbluth S.P."/>
            <person name="Lee M.D."/>
            <person name="Amend J.P."/>
        </authorList>
    </citation>
    <scope>NUCLEOTIDE SEQUENCE [LARGE SCALE GENOMIC DNA]</scope>
    <source>
        <strain evidence="5">SURF_29</strain>
    </source>
</reference>
<evidence type="ECO:0000313" key="6">
    <source>
        <dbReference type="Proteomes" id="UP000285655"/>
    </source>
</evidence>
<dbReference type="EMBL" id="QZJW01000002">
    <property type="protein sequence ID" value="RJO62271.1"/>
    <property type="molecule type" value="Genomic_DNA"/>
</dbReference>
<dbReference type="Gene3D" id="3.30.450.90">
    <property type="match status" value="1"/>
</dbReference>
<evidence type="ECO:0000256" key="1">
    <source>
        <dbReference type="ARBA" id="ARBA00006611"/>
    </source>
</evidence>
<dbReference type="AlphaFoldDB" id="A0A419DGN2"/>
<proteinExistence type="inferred from homology"/>
<dbReference type="PANTHER" id="PTHR30258:SF2">
    <property type="entry name" value="COMG OPERON PROTEIN 1"/>
    <property type="match status" value="1"/>
</dbReference>
<sequence>MSDDLDVVSKAKLVNRNSLEKKIEDEAVRLNIPYLDLRKAVLSKELLENFDPKDFFECNVVPIKEEEGALIIGSTNPKSKGVEDFKKLYRKDFPKISAAMISSESFKDNEDLLKSIVKNVPPEAAGEVDVTEVKIKDKSFEEFQKNLDESEIQKLLKILVVEGFALGASDIHIEPRDDVAKIRFRMDGVLHDAGELPKKKYKYLLSQVELRSGLKLNANYPQNGRFKVKFESDELAVRIEVMPSLYGADIVIRIFNVQAELLDINQLGIRDVQLPLLESSLIRPHGMIMVVGPTGSGKTTTIYSILNKLNSPEIKLITLEDPIEYNLAGATQSQINEKESFNERLKAVLREDPDIIMVGEIRDAETAKTALQAAITGHLLITTLHANDAVTAVPRIIGLVEDASTFLDAVNIIIAQRLVRAICRNCIEEYKPTNSEMAEINKILDSLPLEHKPSKPPKFFHGKGCEECAGIGYKGRIGIFELLQVSPGFQKAVVENATLHELKQVAEKDGMLTMEQDGFLKAIEGKVDIVEVLKVIKE</sequence>
<comment type="similarity">
    <text evidence="1">Belongs to the GSP E family.</text>
</comment>
<keyword evidence="2" id="KW-0547">Nucleotide-binding</keyword>
<dbReference type="InterPro" id="IPR003593">
    <property type="entry name" value="AAA+_ATPase"/>
</dbReference>
<dbReference type="PANTHER" id="PTHR30258">
    <property type="entry name" value="TYPE II SECRETION SYSTEM PROTEIN GSPE-RELATED"/>
    <property type="match status" value="1"/>
</dbReference>
<dbReference type="GO" id="GO:0016887">
    <property type="term" value="F:ATP hydrolysis activity"/>
    <property type="evidence" value="ECO:0007669"/>
    <property type="project" value="TreeGrafter"/>
</dbReference>
<protein>
    <submittedName>
        <fullName evidence="5">Type II/IV secretion system protein</fullName>
    </submittedName>
</protein>
<dbReference type="SMART" id="SM00382">
    <property type="entry name" value="AAA"/>
    <property type="match status" value="1"/>
</dbReference>
<dbReference type="CDD" id="cd01129">
    <property type="entry name" value="PulE-GspE-like"/>
    <property type="match status" value="1"/>
</dbReference>
<comment type="caution">
    <text evidence="5">The sequence shown here is derived from an EMBL/GenBank/DDBJ whole genome shotgun (WGS) entry which is preliminary data.</text>
</comment>
<evidence type="ECO:0000256" key="3">
    <source>
        <dbReference type="ARBA" id="ARBA00022840"/>
    </source>
</evidence>
<evidence type="ECO:0000259" key="4">
    <source>
        <dbReference type="PROSITE" id="PS00662"/>
    </source>
</evidence>
<dbReference type="Gene3D" id="3.40.50.300">
    <property type="entry name" value="P-loop containing nucleotide triphosphate hydrolases"/>
    <property type="match status" value="1"/>
</dbReference>
<gene>
    <name evidence="5" type="ORF">C4544_00255</name>
</gene>
<dbReference type="InterPro" id="IPR001482">
    <property type="entry name" value="T2SS/T4SS_dom"/>
</dbReference>
<dbReference type="GO" id="GO:0005886">
    <property type="term" value="C:plasma membrane"/>
    <property type="evidence" value="ECO:0007669"/>
    <property type="project" value="TreeGrafter"/>
</dbReference>
<feature type="domain" description="Bacterial type II secretion system protein E" evidence="4">
    <location>
        <begin position="349"/>
        <end position="363"/>
    </location>
</feature>
<keyword evidence="3" id="KW-0067">ATP-binding</keyword>
<accession>A0A419DGN2</accession>
<evidence type="ECO:0000256" key="2">
    <source>
        <dbReference type="ARBA" id="ARBA00022741"/>
    </source>
</evidence>
<dbReference type="Proteomes" id="UP000285655">
    <property type="component" value="Unassembled WGS sequence"/>
</dbReference>